<reference evidence="10" key="1">
    <citation type="submission" date="2007-07" db="EMBL/GenBank/DDBJ databases">
        <title>Complete genome sequence of Campylobacter hominis ATCC BAA-381, a commensal isolated from the human gastrointestinal tract.</title>
        <authorList>
            <person name="Fouts D.E."/>
            <person name="Mongodin E.F."/>
            <person name="Puiu D."/>
            <person name="Sebastian Y."/>
            <person name="Miller W.G."/>
            <person name="Mandrell R.E."/>
            <person name="Nelson K.E."/>
        </authorList>
    </citation>
    <scope>NUCLEOTIDE SEQUENCE [LARGE SCALE GENOMIC DNA]</scope>
    <source>
        <strain evidence="10">ATCC BAA-381 / LMG 19568 / NCTC 13146 / CH001A</strain>
    </source>
</reference>
<keyword evidence="4 7" id="KW-0285">Flavoprotein</keyword>
<dbReference type="InterPro" id="IPR008254">
    <property type="entry name" value="Flavodoxin/NO_synth"/>
</dbReference>
<dbReference type="PANTHER" id="PTHR42809">
    <property type="entry name" value="FLAVODOXIN 2"/>
    <property type="match status" value="1"/>
</dbReference>
<evidence type="ECO:0000259" key="8">
    <source>
        <dbReference type="PROSITE" id="PS50902"/>
    </source>
</evidence>
<name>A7I2T0_CAMHC</name>
<dbReference type="Gene3D" id="3.40.50.360">
    <property type="match status" value="1"/>
</dbReference>
<dbReference type="Pfam" id="PF00258">
    <property type="entry name" value="Flavodoxin_1"/>
    <property type="match status" value="1"/>
</dbReference>
<dbReference type="STRING" id="360107.CHAB381_1269"/>
<accession>A7I2T0</accession>
<dbReference type="OrthoDB" id="359268at2"/>
<dbReference type="RefSeq" id="WP_012109122.1">
    <property type="nucleotide sequence ID" value="NC_009714.1"/>
</dbReference>
<evidence type="ECO:0000256" key="1">
    <source>
        <dbReference type="ARBA" id="ARBA00001917"/>
    </source>
</evidence>
<keyword evidence="10" id="KW-1185">Reference proteome</keyword>
<keyword evidence="6 7" id="KW-0249">Electron transport</keyword>
<keyword evidence="3 7" id="KW-0813">Transport</keyword>
<sequence length="162" mass="17709">MIGIIFGSSMGNTEEAANLTAKILVEKGITCEVKNITDISPADFSKYDTLILGSSTWGDGDLQDDWESFDFDAIEISGKKVALFGFGDSAGYSDTFCNAIGKLYNIFVKKGAQIFGFVDTDGYDFDESEAVKDGKFVGLALDNDNQSELTEERIKSWIEANF</sequence>
<organism evidence="9 10">
    <name type="scientific">Campylobacter hominis (strain ATCC BAA-381 / DSM 21671 / CCUG 45161 / LMG 19568 / NCTC 13146 / CH001A)</name>
    <dbReference type="NCBI Taxonomy" id="360107"/>
    <lineage>
        <taxon>Bacteria</taxon>
        <taxon>Pseudomonadati</taxon>
        <taxon>Campylobacterota</taxon>
        <taxon>Epsilonproteobacteria</taxon>
        <taxon>Campylobacterales</taxon>
        <taxon>Campylobacteraceae</taxon>
        <taxon>Campylobacter</taxon>
    </lineage>
</organism>
<dbReference type="PIRSF" id="PIRSF038996">
    <property type="entry name" value="FldA"/>
    <property type="match status" value="1"/>
</dbReference>
<feature type="domain" description="Flavodoxin-like" evidence="8">
    <location>
        <begin position="2"/>
        <end position="162"/>
    </location>
</feature>
<dbReference type="PANTHER" id="PTHR42809:SF1">
    <property type="entry name" value="FLAVODOXIN 1"/>
    <property type="match status" value="1"/>
</dbReference>
<comment type="function">
    <text evidence="7">Low-potential electron donor to a number of redox enzymes.</text>
</comment>
<gene>
    <name evidence="9" type="ordered locus">CHAB381_1269</name>
</gene>
<evidence type="ECO:0000313" key="9">
    <source>
        <dbReference type="EMBL" id="ABS51727.1"/>
    </source>
</evidence>
<comment type="cofactor">
    <cofactor evidence="1 7">
        <name>FMN</name>
        <dbReference type="ChEBI" id="CHEBI:58210"/>
    </cofactor>
</comment>
<evidence type="ECO:0000256" key="7">
    <source>
        <dbReference type="PIRNR" id="PIRNR038996"/>
    </source>
</evidence>
<evidence type="ECO:0000256" key="2">
    <source>
        <dbReference type="ARBA" id="ARBA00005267"/>
    </source>
</evidence>
<evidence type="ECO:0000256" key="5">
    <source>
        <dbReference type="ARBA" id="ARBA00022643"/>
    </source>
</evidence>
<dbReference type="SUPFAM" id="SSF52218">
    <property type="entry name" value="Flavoproteins"/>
    <property type="match status" value="1"/>
</dbReference>
<dbReference type="HOGENOM" id="CLU_051402_1_0_7"/>
<dbReference type="NCBIfam" id="NF006738">
    <property type="entry name" value="PRK09267.1-4"/>
    <property type="match status" value="1"/>
</dbReference>
<dbReference type="AlphaFoldDB" id="A7I2T0"/>
<evidence type="ECO:0000313" key="10">
    <source>
        <dbReference type="Proteomes" id="UP000002407"/>
    </source>
</evidence>
<dbReference type="InterPro" id="IPR029039">
    <property type="entry name" value="Flavoprotein-like_sf"/>
</dbReference>
<dbReference type="GO" id="GO:0009055">
    <property type="term" value="F:electron transfer activity"/>
    <property type="evidence" value="ECO:0007669"/>
    <property type="project" value="UniProtKB-UniRule"/>
</dbReference>
<proteinExistence type="inferred from homology"/>
<dbReference type="eggNOG" id="COG0716">
    <property type="taxonomic scope" value="Bacteria"/>
</dbReference>
<dbReference type="EMBL" id="CP000776">
    <property type="protein sequence ID" value="ABS51727.1"/>
    <property type="molecule type" value="Genomic_DNA"/>
</dbReference>
<evidence type="ECO:0000256" key="6">
    <source>
        <dbReference type="ARBA" id="ARBA00022982"/>
    </source>
</evidence>
<dbReference type="KEGG" id="cha:CHAB381_1269"/>
<comment type="similarity">
    <text evidence="2 7">Belongs to the flavodoxin family.</text>
</comment>
<dbReference type="InterPro" id="IPR010086">
    <property type="entry name" value="Flavodoxin_lc"/>
</dbReference>
<dbReference type="InterPro" id="IPR050619">
    <property type="entry name" value="Flavodoxin"/>
</dbReference>
<evidence type="ECO:0000256" key="4">
    <source>
        <dbReference type="ARBA" id="ARBA00022630"/>
    </source>
</evidence>
<dbReference type="GO" id="GO:0010181">
    <property type="term" value="F:FMN binding"/>
    <property type="evidence" value="ECO:0007669"/>
    <property type="project" value="UniProtKB-UniRule"/>
</dbReference>
<dbReference type="NCBIfam" id="NF006739">
    <property type="entry name" value="PRK09267.1-5"/>
    <property type="match status" value="1"/>
</dbReference>
<keyword evidence="5 7" id="KW-0288">FMN</keyword>
<dbReference type="PRINTS" id="PR00369">
    <property type="entry name" value="FLAVODOXIN"/>
</dbReference>
<dbReference type="NCBIfam" id="TIGR01752">
    <property type="entry name" value="flav_long"/>
    <property type="match status" value="1"/>
</dbReference>
<dbReference type="InterPro" id="IPR001094">
    <property type="entry name" value="Flavdoxin-like"/>
</dbReference>
<dbReference type="PROSITE" id="PS50902">
    <property type="entry name" value="FLAVODOXIN_LIKE"/>
    <property type="match status" value="1"/>
</dbReference>
<dbReference type="Proteomes" id="UP000002407">
    <property type="component" value="Chromosome"/>
</dbReference>
<protein>
    <recommendedName>
        <fullName evidence="7">Flavodoxin</fullName>
    </recommendedName>
</protein>
<evidence type="ECO:0000256" key="3">
    <source>
        <dbReference type="ARBA" id="ARBA00022448"/>
    </source>
</evidence>